<sequence length="157" mass="17673">MFHSSGKITASIICFTLLYSTAHAVTVQVEDAWVREAPPGSTTLAAYMRIHNPATRDLTILEITSPSFKKIEIHQTTIVNNMMRMEKVERATIPAHSELVLEPGGKHLMLFSPESRLKAGDHVTIILSFKKDQHQEIQAEVKKADSMNQHQSNNHHH</sequence>
<reference evidence="1" key="1">
    <citation type="submission" date="2018-06" db="EMBL/GenBank/DDBJ databases">
        <authorList>
            <person name="Zhirakovskaya E."/>
        </authorList>
    </citation>
    <scope>NUCLEOTIDE SEQUENCE</scope>
</reference>
<dbReference type="Gene3D" id="2.60.40.1890">
    <property type="entry name" value="PCu(A)C copper chaperone"/>
    <property type="match status" value="1"/>
</dbReference>
<dbReference type="InterPro" id="IPR058248">
    <property type="entry name" value="Lxx211020-like"/>
</dbReference>
<gene>
    <name evidence="1" type="ORF">MNBD_GAMMA16-856</name>
</gene>
<accession>A0A3B0Z5L2</accession>
<dbReference type="PANTHER" id="PTHR36302">
    <property type="entry name" value="BLR7088 PROTEIN"/>
    <property type="match status" value="1"/>
</dbReference>
<evidence type="ECO:0000313" key="1">
    <source>
        <dbReference type="EMBL" id="VAW86821.1"/>
    </source>
</evidence>
<dbReference type="InterPro" id="IPR007410">
    <property type="entry name" value="LpqE-like"/>
</dbReference>
<proteinExistence type="predicted"/>
<dbReference type="AlphaFoldDB" id="A0A3B0Z5L2"/>
<dbReference type="PANTHER" id="PTHR36302:SF1">
    <property type="entry name" value="COPPER CHAPERONE PCU(A)C"/>
    <property type="match status" value="1"/>
</dbReference>
<dbReference type="EMBL" id="UOFO01000102">
    <property type="protein sequence ID" value="VAW86821.1"/>
    <property type="molecule type" value="Genomic_DNA"/>
</dbReference>
<dbReference type="InterPro" id="IPR036182">
    <property type="entry name" value="PCuAC_sf"/>
</dbReference>
<protein>
    <submittedName>
        <fullName evidence="1">Copper metallochaperone, bacterial analog of Cox17 protein</fullName>
    </submittedName>
</protein>
<organism evidence="1">
    <name type="scientific">hydrothermal vent metagenome</name>
    <dbReference type="NCBI Taxonomy" id="652676"/>
    <lineage>
        <taxon>unclassified sequences</taxon>
        <taxon>metagenomes</taxon>
        <taxon>ecological metagenomes</taxon>
    </lineage>
</organism>
<name>A0A3B0Z5L2_9ZZZZ</name>
<dbReference type="Pfam" id="PF04314">
    <property type="entry name" value="PCuAC"/>
    <property type="match status" value="1"/>
</dbReference>
<dbReference type="SUPFAM" id="SSF110087">
    <property type="entry name" value="DR1885-like metal-binding protein"/>
    <property type="match status" value="1"/>
</dbReference>